<dbReference type="GO" id="GO:0016787">
    <property type="term" value="F:hydrolase activity"/>
    <property type="evidence" value="ECO:0007669"/>
    <property type="project" value="UniProtKB-KW"/>
</dbReference>
<protein>
    <submittedName>
        <fullName evidence="2">MBL fold metallo-hydrolase</fullName>
    </submittedName>
</protein>
<sequence>MNSDDTMRVSVLASGSTGNACYIETDQERILVDAGLSGKKIEGLMASIGRTMNDVDSLLVTHEHSDHRKSVGILARRYPKLNVYANKGTWDAMAPRIGKVSLEQENLFAPGTVQTLGDIDVESFAVSHDAAEPQFYALHHHNKTFVILTDTGQVTDHMEGVISDADGYLVECNHDIQMLENGDYSWSLQQRIMSDHGHLSNVDGANVLMDVMGNHTKHIFLGHRSQHNNMKSLAHLTVASMMEDNDYGVGHDFELLDTEAEQASNLIVI</sequence>
<name>A0A2V1N2R3_9LACO</name>
<dbReference type="SUPFAM" id="SSF56281">
    <property type="entry name" value="Metallo-hydrolase/oxidoreductase"/>
    <property type="match status" value="1"/>
</dbReference>
<dbReference type="InterPro" id="IPR052533">
    <property type="entry name" value="WalJ/YycJ-like"/>
</dbReference>
<evidence type="ECO:0000313" key="2">
    <source>
        <dbReference type="EMBL" id="PWG00506.1"/>
    </source>
</evidence>
<comment type="caution">
    <text evidence="2">The sequence shown here is derived from an EMBL/GenBank/DDBJ whole genome shotgun (WGS) entry which is preliminary data.</text>
</comment>
<reference evidence="2 3" key="1">
    <citation type="journal article" date="2018" name="Int. J. Syst. Evol. Microbiol.">
        <title>Lactobacillus bambusae sp. nov., isolated from a traditional fermented Ma-bamboo shoots of Taiwan.</title>
        <authorList>
            <person name="Wang L.-T."/>
        </authorList>
    </citation>
    <scope>NUCLEOTIDE SEQUENCE [LARGE SCALE GENOMIC DNA]</scope>
    <source>
        <strain evidence="2 3">BS-W1</strain>
    </source>
</reference>
<dbReference type="RefSeq" id="WP_109250452.1">
    <property type="nucleotide sequence ID" value="NZ_QCXQ01000002.1"/>
</dbReference>
<dbReference type="Pfam" id="PF12706">
    <property type="entry name" value="Lactamase_B_2"/>
    <property type="match status" value="1"/>
</dbReference>
<accession>A0A2V1N2R3</accession>
<dbReference type="OrthoDB" id="9781189at2"/>
<dbReference type="PANTHER" id="PTHR47619">
    <property type="entry name" value="METALLO-HYDROLASE YYCJ-RELATED"/>
    <property type="match status" value="1"/>
</dbReference>
<feature type="domain" description="Metallo-beta-lactamase" evidence="1">
    <location>
        <begin position="17"/>
        <end position="196"/>
    </location>
</feature>
<organism evidence="2 3">
    <name type="scientific">Levilactobacillus bambusae</name>
    <dbReference type="NCBI Taxonomy" id="2024736"/>
    <lineage>
        <taxon>Bacteria</taxon>
        <taxon>Bacillati</taxon>
        <taxon>Bacillota</taxon>
        <taxon>Bacilli</taxon>
        <taxon>Lactobacillales</taxon>
        <taxon>Lactobacillaceae</taxon>
        <taxon>Levilactobacillus</taxon>
    </lineage>
</organism>
<keyword evidence="2" id="KW-0378">Hydrolase</keyword>
<proteinExistence type="predicted"/>
<dbReference type="SMART" id="SM00849">
    <property type="entry name" value="Lactamase_B"/>
    <property type="match status" value="1"/>
</dbReference>
<evidence type="ECO:0000259" key="1">
    <source>
        <dbReference type="SMART" id="SM00849"/>
    </source>
</evidence>
<keyword evidence="3" id="KW-1185">Reference proteome</keyword>
<dbReference type="PANTHER" id="PTHR47619:SF1">
    <property type="entry name" value="EXODEOXYRIBONUCLEASE WALJ"/>
    <property type="match status" value="1"/>
</dbReference>
<dbReference type="InterPro" id="IPR001279">
    <property type="entry name" value="Metallo-B-lactamas"/>
</dbReference>
<dbReference type="AlphaFoldDB" id="A0A2V1N2R3"/>
<dbReference type="InterPro" id="IPR036866">
    <property type="entry name" value="RibonucZ/Hydroxyglut_hydro"/>
</dbReference>
<gene>
    <name evidence="2" type="ORF">DCM90_06165</name>
</gene>
<dbReference type="Proteomes" id="UP000245080">
    <property type="component" value="Unassembled WGS sequence"/>
</dbReference>
<evidence type="ECO:0000313" key="3">
    <source>
        <dbReference type="Proteomes" id="UP000245080"/>
    </source>
</evidence>
<dbReference type="Gene3D" id="3.60.15.10">
    <property type="entry name" value="Ribonuclease Z/Hydroxyacylglutathione hydrolase-like"/>
    <property type="match status" value="1"/>
</dbReference>
<dbReference type="EMBL" id="QCXQ01000002">
    <property type="protein sequence ID" value="PWG00506.1"/>
    <property type="molecule type" value="Genomic_DNA"/>
</dbReference>